<keyword evidence="2" id="KW-1185">Reference proteome</keyword>
<name>A0A1C5GWQ4_9ACTN</name>
<dbReference type="InterPro" id="IPR029033">
    <property type="entry name" value="His_PPase_superfam"/>
</dbReference>
<dbReference type="Pfam" id="PF00300">
    <property type="entry name" value="His_Phos_1"/>
    <property type="match status" value="1"/>
</dbReference>
<dbReference type="InterPro" id="IPR013078">
    <property type="entry name" value="His_Pase_superF_clade-1"/>
</dbReference>
<dbReference type="EMBL" id="LT607752">
    <property type="protein sequence ID" value="SCG38222.1"/>
    <property type="molecule type" value="Genomic_DNA"/>
</dbReference>
<sequence>MTPTTGLRLVAHAHTAALRRAVFGAGDDDLDEGGRRAALALAGQGRGGPLGTGERCLTSPALAAVQTAYALGLHPTVEAALADCGYGGWSGRSLADVGAREPDALRRWWETPEAAPHGGESLVALRERVGAWLDGGLGGGGRVVAVTHPMVVRVAVGHVLQLPTAALFRLDVAPLAVVRLSRYGSRWQLQFTAPPVGSAAGAPAIG</sequence>
<evidence type="ECO:0000313" key="2">
    <source>
        <dbReference type="Proteomes" id="UP000198226"/>
    </source>
</evidence>
<dbReference type="Proteomes" id="UP000198226">
    <property type="component" value="Chromosome I"/>
</dbReference>
<dbReference type="SMART" id="SM00855">
    <property type="entry name" value="PGAM"/>
    <property type="match status" value="1"/>
</dbReference>
<proteinExistence type="predicted"/>
<evidence type="ECO:0000313" key="1">
    <source>
        <dbReference type="EMBL" id="SCG38222.1"/>
    </source>
</evidence>
<gene>
    <name evidence="1" type="ORF">GA0070623_0412</name>
</gene>
<dbReference type="AlphaFoldDB" id="A0A1C5GWQ4"/>
<dbReference type="RefSeq" id="WP_197700032.1">
    <property type="nucleotide sequence ID" value="NZ_LRMV01000104.1"/>
</dbReference>
<dbReference type="SUPFAM" id="SSF53254">
    <property type="entry name" value="Phosphoglycerate mutase-like"/>
    <property type="match status" value="1"/>
</dbReference>
<reference evidence="2" key="1">
    <citation type="submission" date="2016-06" db="EMBL/GenBank/DDBJ databases">
        <authorList>
            <person name="Varghese N."/>
            <person name="Submissions Spin"/>
        </authorList>
    </citation>
    <scope>NUCLEOTIDE SEQUENCE [LARGE SCALE GENOMIC DNA]</scope>
    <source>
        <strain evidence="2">DSM 44983</strain>
    </source>
</reference>
<organism evidence="1 2">
    <name type="scientific">Micromonospora rifamycinica</name>
    <dbReference type="NCBI Taxonomy" id="291594"/>
    <lineage>
        <taxon>Bacteria</taxon>
        <taxon>Bacillati</taxon>
        <taxon>Actinomycetota</taxon>
        <taxon>Actinomycetes</taxon>
        <taxon>Micromonosporales</taxon>
        <taxon>Micromonosporaceae</taxon>
        <taxon>Micromonospora</taxon>
    </lineage>
</organism>
<accession>A0A1C5GWQ4</accession>
<dbReference type="Gene3D" id="3.40.50.1240">
    <property type="entry name" value="Phosphoglycerate mutase-like"/>
    <property type="match status" value="1"/>
</dbReference>
<protein>
    <submittedName>
        <fullName evidence="1">Broad specificity phosphatase PhoE</fullName>
    </submittedName>
</protein>